<dbReference type="SUPFAM" id="SSF50630">
    <property type="entry name" value="Acid proteases"/>
    <property type="match status" value="1"/>
</dbReference>
<dbReference type="CDD" id="cd05483">
    <property type="entry name" value="retropepsin_like_bacteria"/>
    <property type="match status" value="1"/>
</dbReference>
<dbReference type="PROSITE" id="PS50175">
    <property type="entry name" value="ASP_PROT_RETROV"/>
    <property type="match status" value="1"/>
</dbReference>
<sequence length="129" mass="14174">MIHLKIEDGLLLCSIRMKHNGEILHLERVLVDTGSGGTIISSDKAASVNIVPEANDNIYRVRGVGGSEFVYAKIVDEIELGFLKAEGFETEFGAMNYGFDLDGIIGLDFLLEVGAIIDLEAKQIYQKEK</sequence>
<dbReference type="EMBL" id="NUAN01000319">
    <property type="protein sequence ID" value="PEN78865.1"/>
    <property type="molecule type" value="Genomic_DNA"/>
</dbReference>
<organism evidence="2 3">
    <name type="scientific">Bacillus cereus</name>
    <dbReference type="NCBI Taxonomy" id="1396"/>
    <lineage>
        <taxon>Bacteria</taxon>
        <taxon>Bacillati</taxon>
        <taxon>Bacillota</taxon>
        <taxon>Bacilli</taxon>
        <taxon>Bacillales</taxon>
        <taxon>Bacillaceae</taxon>
        <taxon>Bacillus</taxon>
        <taxon>Bacillus cereus group</taxon>
    </lineage>
</organism>
<name>A0A150BI43_BACCE</name>
<dbReference type="Pfam" id="PF13650">
    <property type="entry name" value="Asp_protease_2"/>
    <property type="match status" value="1"/>
</dbReference>
<dbReference type="Proteomes" id="UP000220691">
    <property type="component" value="Unassembled WGS sequence"/>
</dbReference>
<gene>
    <name evidence="2" type="ORF">CN553_30925</name>
</gene>
<dbReference type="InterPro" id="IPR034122">
    <property type="entry name" value="Retropepsin-like_bacterial"/>
</dbReference>
<protein>
    <submittedName>
        <fullName evidence="2">Uncharacterized protein</fullName>
    </submittedName>
</protein>
<dbReference type="Gene3D" id="2.40.70.10">
    <property type="entry name" value="Acid Proteases"/>
    <property type="match status" value="1"/>
</dbReference>
<dbReference type="InterPro" id="IPR021109">
    <property type="entry name" value="Peptidase_aspartic_dom_sf"/>
</dbReference>
<evidence type="ECO:0000313" key="2">
    <source>
        <dbReference type="EMBL" id="PEN78865.1"/>
    </source>
</evidence>
<dbReference type="InterPro" id="IPR001995">
    <property type="entry name" value="Peptidase_A2_cat"/>
</dbReference>
<dbReference type="AlphaFoldDB" id="A0A150BI43"/>
<accession>A0A150BI43</accession>
<dbReference type="RefSeq" id="WP_061657688.1">
    <property type="nucleotide sequence ID" value="NZ_NUAN01000319.1"/>
</dbReference>
<dbReference type="GO" id="GO:0006508">
    <property type="term" value="P:proteolysis"/>
    <property type="evidence" value="ECO:0007669"/>
    <property type="project" value="InterPro"/>
</dbReference>
<proteinExistence type="predicted"/>
<keyword evidence="1" id="KW-0378">Hydrolase</keyword>
<reference evidence="2 3" key="1">
    <citation type="submission" date="2017-09" db="EMBL/GenBank/DDBJ databases">
        <title>Large-scale bioinformatics analysis of Bacillus genomes uncovers conserved roles of natural products in bacterial physiology.</title>
        <authorList>
            <consortium name="Agbiome Team Llc"/>
            <person name="Bleich R.M."/>
            <person name="Kirk G.J."/>
            <person name="Santa Maria K.C."/>
            <person name="Allen S.E."/>
            <person name="Farag S."/>
            <person name="Shank E.A."/>
            <person name="Bowers A."/>
        </authorList>
    </citation>
    <scope>NUCLEOTIDE SEQUENCE [LARGE SCALE GENOMIC DNA]</scope>
    <source>
        <strain evidence="2 3">AFS027647</strain>
    </source>
</reference>
<dbReference type="GO" id="GO:0004190">
    <property type="term" value="F:aspartic-type endopeptidase activity"/>
    <property type="evidence" value="ECO:0007669"/>
    <property type="project" value="InterPro"/>
</dbReference>
<evidence type="ECO:0000256" key="1">
    <source>
        <dbReference type="ARBA" id="ARBA00022801"/>
    </source>
</evidence>
<comment type="caution">
    <text evidence="2">The sequence shown here is derived from an EMBL/GenBank/DDBJ whole genome shotgun (WGS) entry which is preliminary data.</text>
</comment>
<evidence type="ECO:0000313" key="3">
    <source>
        <dbReference type="Proteomes" id="UP000220691"/>
    </source>
</evidence>